<dbReference type="HOGENOM" id="CLU_2506987_0_0_4"/>
<dbReference type="AlphaFoldDB" id="A0A060NRX3"/>
<sequence length="85" mass="8581">MPAPLATPAPPPAPPPPAPAPAPPPPPSPAAAAAPAPFTCEALPLGLRVTCTVEGQAIIRKCAPDLRNWNHNLPGCNRQAANTTN</sequence>
<keyword evidence="2" id="KW-0670">Pyruvate</keyword>
<evidence type="ECO:0000256" key="1">
    <source>
        <dbReference type="SAM" id="MobiDB-lite"/>
    </source>
</evidence>
<name>A0A060NRX3_9BURK</name>
<feature type="compositionally biased region" description="Pro residues" evidence="1">
    <location>
        <begin position="1"/>
        <end position="29"/>
    </location>
</feature>
<protein>
    <submittedName>
        <fullName evidence="2">Pyruvate/2-oxoglutarate dehydrogenase complex, dihydrolipoamide acyltransferase E2 component</fullName>
    </submittedName>
</protein>
<keyword evidence="2" id="KW-0808">Transferase</keyword>
<accession>A0A060NRX3</accession>
<dbReference type="STRING" id="1458426.SMCB_2289"/>
<feature type="region of interest" description="Disordered" evidence="1">
    <location>
        <begin position="1"/>
        <end position="34"/>
    </location>
</feature>
<evidence type="ECO:0000313" key="3">
    <source>
        <dbReference type="Proteomes" id="UP000066014"/>
    </source>
</evidence>
<keyword evidence="3" id="KW-1185">Reference proteome</keyword>
<evidence type="ECO:0000313" key="2">
    <source>
        <dbReference type="EMBL" id="BAO84517.1"/>
    </source>
</evidence>
<dbReference type="KEGG" id="cbab:SMCB_2289"/>
<dbReference type="GO" id="GO:0016746">
    <property type="term" value="F:acyltransferase activity"/>
    <property type="evidence" value="ECO:0007669"/>
    <property type="project" value="UniProtKB-KW"/>
</dbReference>
<reference evidence="2 3" key="1">
    <citation type="journal article" date="2014" name="Nat. Commun.">
        <title>Physiological and genomic features of highly alkaliphilic hydrogen-utilizing Betaproteobacteria from a continental serpentinizing site.</title>
        <authorList>
            <person name="Suzuki S."/>
            <person name="Kuenen J.G."/>
            <person name="Schipper K."/>
            <person name="van der Velde S."/>
            <person name="Ishii S."/>
            <person name="Wu A."/>
            <person name="Sorokin D.Y."/>
            <person name="Tenney A."/>
            <person name="Meng X.Y."/>
            <person name="Morrill P.L."/>
            <person name="Kamagata Y."/>
            <person name="Muyzer G."/>
            <person name="Nealson K.H."/>
        </authorList>
    </citation>
    <scope>NUCLEOTIDE SEQUENCE [LARGE SCALE GENOMIC DNA]</scope>
    <source>
        <strain evidence="2 3">B1</strain>
    </source>
</reference>
<dbReference type="EMBL" id="AP014569">
    <property type="protein sequence ID" value="BAO84517.1"/>
    <property type="molecule type" value="Genomic_DNA"/>
</dbReference>
<dbReference type="Proteomes" id="UP000066014">
    <property type="component" value="Chromosome"/>
</dbReference>
<keyword evidence="2" id="KW-0012">Acyltransferase</keyword>
<gene>
    <name evidence="2" type="ORF">SMCB_2289</name>
</gene>
<proteinExistence type="predicted"/>
<organism evidence="2 3">
    <name type="scientific">Serpentinimonas maccroryi</name>
    <dbReference type="NCBI Taxonomy" id="1458426"/>
    <lineage>
        <taxon>Bacteria</taxon>
        <taxon>Pseudomonadati</taxon>
        <taxon>Pseudomonadota</taxon>
        <taxon>Betaproteobacteria</taxon>
        <taxon>Burkholderiales</taxon>
        <taxon>Comamonadaceae</taxon>
        <taxon>Serpentinimonas</taxon>
    </lineage>
</organism>